<accession>Q0EXX0</accession>
<comment type="similarity">
    <text evidence="2 4">Belongs to the pyridoxal phosphate-binding protein YggS/PROSC family.</text>
</comment>
<dbReference type="PANTHER" id="PTHR10146">
    <property type="entry name" value="PROLINE SYNTHETASE CO-TRANSCRIBED BACTERIAL HOMOLOG PROTEIN"/>
    <property type="match status" value="1"/>
</dbReference>
<feature type="modified residue" description="N6-(pyridoxal phosphate)lysine" evidence="2 3">
    <location>
        <position position="38"/>
    </location>
</feature>
<protein>
    <recommendedName>
        <fullName evidence="2">Pyridoxal phosphate homeostasis protein</fullName>
        <shortName evidence="2">PLP homeostasis protein</shortName>
    </recommendedName>
</protein>
<dbReference type="AlphaFoldDB" id="Q0EXX0"/>
<comment type="caution">
    <text evidence="6">The sequence shown here is derived from an EMBL/GenBank/DDBJ whole genome shotgun (WGS) entry which is preliminary data.</text>
</comment>
<dbReference type="SUPFAM" id="SSF51419">
    <property type="entry name" value="PLP-binding barrel"/>
    <property type="match status" value="1"/>
</dbReference>
<organism evidence="6 7">
    <name type="scientific">Mariprofundus ferrooxydans PV-1</name>
    <dbReference type="NCBI Taxonomy" id="314345"/>
    <lineage>
        <taxon>Bacteria</taxon>
        <taxon>Pseudomonadati</taxon>
        <taxon>Pseudomonadota</taxon>
        <taxon>Candidatius Mariprofundia</taxon>
        <taxon>Mariprofundales</taxon>
        <taxon>Mariprofundaceae</taxon>
        <taxon>Mariprofundus</taxon>
    </lineage>
</organism>
<dbReference type="InParanoid" id="Q0EXX0"/>
<evidence type="ECO:0000256" key="4">
    <source>
        <dbReference type="RuleBase" id="RU004514"/>
    </source>
</evidence>
<dbReference type="InterPro" id="IPR001608">
    <property type="entry name" value="Ala_racemase_N"/>
</dbReference>
<evidence type="ECO:0000256" key="3">
    <source>
        <dbReference type="PIRSR" id="PIRSR004848-1"/>
    </source>
</evidence>
<comment type="cofactor">
    <cofactor evidence="3">
        <name>pyridoxal 5'-phosphate</name>
        <dbReference type="ChEBI" id="CHEBI:597326"/>
    </cofactor>
</comment>
<dbReference type="GO" id="GO:0030170">
    <property type="term" value="F:pyridoxal phosphate binding"/>
    <property type="evidence" value="ECO:0007669"/>
    <property type="project" value="UniProtKB-UniRule"/>
</dbReference>
<evidence type="ECO:0000313" key="7">
    <source>
        <dbReference type="Proteomes" id="UP000005297"/>
    </source>
</evidence>
<proteinExistence type="inferred from homology"/>
<dbReference type="EMBL" id="AATS01000012">
    <property type="protein sequence ID" value="EAU54082.1"/>
    <property type="molecule type" value="Genomic_DNA"/>
</dbReference>
<gene>
    <name evidence="6" type="ORF">SPV1_00592</name>
</gene>
<dbReference type="CDD" id="cd00635">
    <property type="entry name" value="PLPDE_III_YBL036c_like"/>
    <property type="match status" value="1"/>
</dbReference>
<keyword evidence="7" id="KW-1185">Reference proteome</keyword>
<keyword evidence="1 2" id="KW-0663">Pyridoxal phosphate</keyword>
<dbReference type="PANTHER" id="PTHR10146:SF14">
    <property type="entry name" value="PYRIDOXAL PHOSPHATE HOMEOSTASIS PROTEIN"/>
    <property type="match status" value="1"/>
</dbReference>
<dbReference type="RefSeq" id="WP_009850419.1">
    <property type="nucleotide sequence ID" value="NZ_DS022295.1"/>
</dbReference>
<dbReference type="Gene3D" id="3.20.20.10">
    <property type="entry name" value="Alanine racemase"/>
    <property type="match status" value="1"/>
</dbReference>
<evidence type="ECO:0000313" key="6">
    <source>
        <dbReference type="EMBL" id="EAU54082.1"/>
    </source>
</evidence>
<evidence type="ECO:0000259" key="5">
    <source>
        <dbReference type="Pfam" id="PF01168"/>
    </source>
</evidence>
<dbReference type="NCBIfam" id="TIGR00044">
    <property type="entry name" value="YggS family pyridoxal phosphate-dependent enzyme"/>
    <property type="match status" value="1"/>
</dbReference>
<dbReference type="PROSITE" id="PS01211">
    <property type="entry name" value="UPF0001"/>
    <property type="match status" value="1"/>
</dbReference>
<reference evidence="6 7" key="1">
    <citation type="submission" date="2006-09" db="EMBL/GenBank/DDBJ databases">
        <authorList>
            <person name="Emerson D."/>
            <person name="Ferriera S."/>
            <person name="Johnson J."/>
            <person name="Kravitz S."/>
            <person name="Halpern A."/>
            <person name="Remington K."/>
            <person name="Beeson K."/>
            <person name="Tran B."/>
            <person name="Rogers Y.-H."/>
            <person name="Friedman R."/>
            <person name="Venter J.C."/>
        </authorList>
    </citation>
    <scope>NUCLEOTIDE SEQUENCE [LARGE SCALE GENOMIC DNA]</scope>
    <source>
        <strain evidence="6 7">PV-1</strain>
    </source>
</reference>
<evidence type="ECO:0000256" key="2">
    <source>
        <dbReference type="HAMAP-Rule" id="MF_02087"/>
    </source>
</evidence>
<evidence type="ECO:0000256" key="1">
    <source>
        <dbReference type="ARBA" id="ARBA00022898"/>
    </source>
</evidence>
<name>Q0EXX0_9PROT</name>
<dbReference type="Pfam" id="PF01168">
    <property type="entry name" value="Ala_racemase_N"/>
    <property type="match status" value="1"/>
</dbReference>
<dbReference type="InterPro" id="IPR029066">
    <property type="entry name" value="PLP-binding_barrel"/>
</dbReference>
<dbReference type="HAMAP" id="MF_02087">
    <property type="entry name" value="PLP_homeostasis"/>
    <property type="match status" value="1"/>
</dbReference>
<dbReference type="FunCoup" id="Q0EXX0">
    <property type="interactions" value="485"/>
</dbReference>
<dbReference type="InterPro" id="IPR011078">
    <property type="entry name" value="PyrdxlP_homeostasis"/>
</dbReference>
<dbReference type="Proteomes" id="UP000005297">
    <property type="component" value="Unassembled WGS sequence"/>
</dbReference>
<sequence length="227" mass="24842">MRDTAAAEQIALQQLCRRWQQLHDELDADGVSMLAISKYAPDSAVQALIDQGQRCFGESRPQALRDRALRWPDCQWHMIGPLQKNKAKYVARHAAMWHSCEDIDTAAAVARHLDGRRLPVLIQVNIAANPAQHGVNPAALQTFAAELNAIDGLELRGLMAMAPLDGDVGEAFTAMRDLRDELFGGSVGLLSMGMSHDYRAAVAAGANMVRLGSTLFGDLDIRNNRDD</sequence>
<dbReference type="PIRSF" id="PIRSF004848">
    <property type="entry name" value="YBL036c_PLPDEIII"/>
    <property type="match status" value="1"/>
</dbReference>
<dbReference type="OrthoDB" id="5291450at2"/>
<dbReference type="eggNOG" id="COG0325">
    <property type="taxonomic scope" value="Bacteria"/>
</dbReference>
<feature type="domain" description="Alanine racemase N-terminal" evidence="5">
    <location>
        <begin position="10"/>
        <end position="218"/>
    </location>
</feature>
<dbReference type="HOGENOM" id="CLU_059988_1_0_0"/>
<dbReference type="STRING" id="314344.AL013_00700"/>
<comment type="function">
    <text evidence="2">Pyridoxal 5'-phosphate (PLP)-binding protein, which is involved in PLP homeostasis.</text>
</comment>